<dbReference type="Gene3D" id="3.10.450.360">
    <property type="match status" value="1"/>
</dbReference>
<name>A0ABU7I506_9SPHI</name>
<gene>
    <name evidence="2" type="ORF">VRU48_05475</name>
</gene>
<sequence>MKKIAVLCLALGLAVSTSYAQKVNASKVPAPVKAAFAKNHAGLTKVSWEMEKANFEAGFTLNGKETSEVYTPQGVLLETEVEIKVSELPDAVKMKLKGQKVAEAAKITKADGTVVYEAEVKGKDLLFDAQGNPIKP</sequence>
<feature type="chain" id="PRO_5046906076" description="Beta-lactamase-inhibitor-like PepSY-like domain-containing protein" evidence="1">
    <location>
        <begin position="21"/>
        <end position="136"/>
    </location>
</feature>
<organism evidence="2 3">
    <name type="scientific">Pedobacter albus</name>
    <dbReference type="NCBI Taxonomy" id="3113905"/>
    <lineage>
        <taxon>Bacteria</taxon>
        <taxon>Pseudomonadati</taxon>
        <taxon>Bacteroidota</taxon>
        <taxon>Sphingobacteriia</taxon>
        <taxon>Sphingobacteriales</taxon>
        <taxon>Sphingobacteriaceae</taxon>
        <taxon>Pedobacter</taxon>
    </lineage>
</organism>
<evidence type="ECO:0000256" key="1">
    <source>
        <dbReference type="SAM" id="SignalP"/>
    </source>
</evidence>
<dbReference type="EMBL" id="JAZDQT010000001">
    <property type="protein sequence ID" value="MEE1944548.1"/>
    <property type="molecule type" value="Genomic_DNA"/>
</dbReference>
<dbReference type="Proteomes" id="UP001336835">
    <property type="component" value="Unassembled WGS sequence"/>
</dbReference>
<feature type="signal peptide" evidence="1">
    <location>
        <begin position="1"/>
        <end position="20"/>
    </location>
</feature>
<proteinExistence type="predicted"/>
<evidence type="ECO:0008006" key="4">
    <source>
        <dbReference type="Google" id="ProtNLM"/>
    </source>
</evidence>
<reference evidence="2 3" key="1">
    <citation type="submission" date="2024-01" db="EMBL/GenBank/DDBJ databases">
        <title>Pedobacter sp. nov., isolated from fresh soil.</title>
        <authorList>
            <person name="Le N.T.T."/>
        </authorList>
    </citation>
    <scope>NUCLEOTIDE SEQUENCE [LARGE SCALE GENOMIC DNA]</scope>
    <source>
        <strain evidence="2 3">KR3-3</strain>
    </source>
</reference>
<comment type="caution">
    <text evidence="2">The sequence shown here is derived from an EMBL/GenBank/DDBJ whole genome shotgun (WGS) entry which is preliminary data.</text>
</comment>
<evidence type="ECO:0000313" key="3">
    <source>
        <dbReference type="Proteomes" id="UP001336835"/>
    </source>
</evidence>
<evidence type="ECO:0000313" key="2">
    <source>
        <dbReference type="EMBL" id="MEE1944548.1"/>
    </source>
</evidence>
<accession>A0ABU7I506</accession>
<dbReference type="RefSeq" id="WP_330106916.1">
    <property type="nucleotide sequence ID" value="NZ_JAZDQT010000001.1"/>
</dbReference>
<keyword evidence="1" id="KW-0732">Signal</keyword>
<keyword evidence="3" id="KW-1185">Reference proteome</keyword>
<protein>
    <recommendedName>
        <fullName evidence="4">Beta-lactamase-inhibitor-like PepSY-like domain-containing protein</fullName>
    </recommendedName>
</protein>
<dbReference type="SUPFAM" id="SSF160574">
    <property type="entry name" value="BT0923-like"/>
    <property type="match status" value="1"/>
</dbReference>